<feature type="non-terminal residue" evidence="3">
    <location>
        <position position="150"/>
    </location>
</feature>
<feature type="domain" description="Fibronectin type-III" evidence="2">
    <location>
        <begin position="82"/>
        <end position="150"/>
    </location>
</feature>
<keyword evidence="1" id="KW-0677">Repeat</keyword>
<dbReference type="InterPro" id="IPR013783">
    <property type="entry name" value="Ig-like_fold"/>
</dbReference>
<dbReference type="eggNOG" id="KOG1225">
    <property type="taxonomic scope" value="Eukaryota"/>
</dbReference>
<accession>C3ZJG1</accession>
<dbReference type="CDD" id="cd00063">
    <property type="entry name" value="FN3"/>
    <property type="match status" value="2"/>
</dbReference>
<evidence type="ECO:0000256" key="1">
    <source>
        <dbReference type="ARBA" id="ARBA00022737"/>
    </source>
</evidence>
<sequence>MVVNESSLVVSWGPGDESATKYDVSVCGQDIFKEIMAEPGDFIQCKLEDLKPNTEYKIQIVAIRDRIKSDPVFVNARTKISRPANCKALYETKTSVTVKWDHPNGDRDGYILQTVPKGKTIAVPTNPVNKDETSYTMGDLEPGTEYNVSL</sequence>
<dbReference type="PROSITE" id="PS50853">
    <property type="entry name" value="FN3"/>
    <property type="match status" value="2"/>
</dbReference>
<gene>
    <name evidence="3" type="ORF">BRAFLDRAFT_216441</name>
</gene>
<evidence type="ECO:0000259" key="2">
    <source>
        <dbReference type="PROSITE" id="PS50853"/>
    </source>
</evidence>
<proteinExistence type="predicted"/>
<reference evidence="3" key="1">
    <citation type="journal article" date="2008" name="Nature">
        <title>The amphioxus genome and the evolution of the chordate karyotype.</title>
        <authorList>
            <consortium name="US DOE Joint Genome Institute (JGI-PGF)"/>
            <person name="Putnam N.H."/>
            <person name="Butts T."/>
            <person name="Ferrier D.E.K."/>
            <person name="Furlong R.F."/>
            <person name="Hellsten U."/>
            <person name="Kawashima T."/>
            <person name="Robinson-Rechavi M."/>
            <person name="Shoguchi E."/>
            <person name="Terry A."/>
            <person name="Yu J.-K."/>
            <person name="Benito-Gutierrez E.L."/>
            <person name="Dubchak I."/>
            <person name="Garcia-Fernandez J."/>
            <person name="Gibson-Brown J.J."/>
            <person name="Grigoriev I.V."/>
            <person name="Horton A.C."/>
            <person name="de Jong P.J."/>
            <person name="Jurka J."/>
            <person name="Kapitonov V.V."/>
            <person name="Kohara Y."/>
            <person name="Kuroki Y."/>
            <person name="Lindquist E."/>
            <person name="Lucas S."/>
            <person name="Osoegawa K."/>
            <person name="Pennacchio L.A."/>
            <person name="Salamov A.A."/>
            <person name="Satou Y."/>
            <person name="Sauka-Spengler T."/>
            <person name="Schmutz J."/>
            <person name="Shin-I T."/>
            <person name="Toyoda A."/>
            <person name="Bronner-Fraser M."/>
            <person name="Fujiyama A."/>
            <person name="Holland L.Z."/>
            <person name="Holland P.W.H."/>
            <person name="Satoh N."/>
            <person name="Rokhsar D.S."/>
        </authorList>
    </citation>
    <scope>NUCLEOTIDE SEQUENCE [LARGE SCALE GENOMIC DNA]</scope>
    <source>
        <strain evidence="3">S238N-H82</strain>
        <tissue evidence="3">Testes</tissue>
    </source>
</reference>
<name>C3ZJG1_BRAFL</name>
<feature type="domain" description="Fibronectin type-III" evidence="2">
    <location>
        <begin position="1"/>
        <end position="81"/>
    </location>
</feature>
<dbReference type="SUPFAM" id="SSF49265">
    <property type="entry name" value="Fibronectin type III"/>
    <property type="match status" value="1"/>
</dbReference>
<protein>
    <recommendedName>
        <fullName evidence="2">Fibronectin type-III domain-containing protein</fullName>
    </recommendedName>
</protein>
<dbReference type="AlphaFoldDB" id="C3ZJG1"/>
<dbReference type="PANTHER" id="PTHR46708:SF2">
    <property type="entry name" value="FIBRONECTIN TYPE-III DOMAIN-CONTAINING PROTEIN"/>
    <property type="match status" value="1"/>
</dbReference>
<dbReference type="InParanoid" id="C3ZJG1"/>
<dbReference type="Pfam" id="PF00041">
    <property type="entry name" value="fn3"/>
    <property type="match status" value="2"/>
</dbReference>
<dbReference type="EMBL" id="GG666632">
    <property type="protein sequence ID" value="EEN47303.1"/>
    <property type="molecule type" value="Genomic_DNA"/>
</dbReference>
<dbReference type="InterPro" id="IPR050991">
    <property type="entry name" value="ECM_Regulatory_Proteins"/>
</dbReference>
<evidence type="ECO:0000313" key="3">
    <source>
        <dbReference type="EMBL" id="EEN47303.1"/>
    </source>
</evidence>
<dbReference type="InterPro" id="IPR003961">
    <property type="entry name" value="FN3_dom"/>
</dbReference>
<dbReference type="InterPro" id="IPR036116">
    <property type="entry name" value="FN3_sf"/>
</dbReference>
<dbReference type="PANTHER" id="PTHR46708">
    <property type="entry name" value="TENASCIN"/>
    <property type="match status" value="1"/>
</dbReference>
<organism>
    <name type="scientific">Branchiostoma floridae</name>
    <name type="common">Florida lancelet</name>
    <name type="synonym">Amphioxus</name>
    <dbReference type="NCBI Taxonomy" id="7739"/>
    <lineage>
        <taxon>Eukaryota</taxon>
        <taxon>Metazoa</taxon>
        <taxon>Chordata</taxon>
        <taxon>Cephalochordata</taxon>
        <taxon>Leptocardii</taxon>
        <taxon>Amphioxiformes</taxon>
        <taxon>Branchiostomatidae</taxon>
        <taxon>Branchiostoma</taxon>
    </lineage>
</organism>
<dbReference type="Gene3D" id="2.60.40.10">
    <property type="entry name" value="Immunoglobulins"/>
    <property type="match status" value="2"/>
</dbReference>